<evidence type="ECO:0000313" key="10">
    <source>
        <dbReference type="EMBL" id="MBC5783494.1"/>
    </source>
</evidence>
<feature type="transmembrane region" description="Helical" evidence="7">
    <location>
        <begin position="188"/>
        <end position="205"/>
    </location>
</feature>
<dbReference type="InterPro" id="IPR003594">
    <property type="entry name" value="HATPase_dom"/>
</dbReference>
<dbReference type="SUPFAM" id="SSF143865">
    <property type="entry name" value="CorA soluble domain-like"/>
    <property type="match status" value="1"/>
</dbReference>
<dbReference type="SUPFAM" id="SSF55874">
    <property type="entry name" value="ATPase domain of HSP90 chaperone/DNA topoisomerase II/histidine kinase"/>
    <property type="match status" value="1"/>
</dbReference>
<dbReference type="Proteomes" id="UP000608513">
    <property type="component" value="Unassembled WGS sequence"/>
</dbReference>
<keyword evidence="5" id="KW-0902">Two-component regulatory system</keyword>
<evidence type="ECO:0000313" key="11">
    <source>
        <dbReference type="Proteomes" id="UP000608513"/>
    </source>
</evidence>
<dbReference type="SUPFAM" id="SSF49785">
    <property type="entry name" value="Galactose-binding domain-like"/>
    <property type="match status" value="1"/>
</dbReference>
<feature type="transmembrane region" description="Helical" evidence="7">
    <location>
        <begin position="241"/>
        <end position="260"/>
    </location>
</feature>
<dbReference type="InterPro" id="IPR008979">
    <property type="entry name" value="Galactose-bd-like_sf"/>
</dbReference>
<dbReference type="AlphaFoldDB" id="A0A923MRY1"/>
<proteinExistence type="predicted"/>
<dbReference type="SMART" id="SM00387">
    <property type="entry name" value="HATPase_c"/>
    <property type="match status" value="1"/>
</dbReference>
<evidence type="ECO:0000256" key="3">
    <source>
        <dbReference type="ARBA" id="ARBA00022679"/>
    </source>
</evidence>
<dbReference type="PANTHER" id="PTHR24421:SF10">
    <property type="entry name" value="NITRATE_NITRITE SENSOR PROTEIN NARQ"/>
    <property type="match status" value="1"/>
</dbReference>
<feature type="signal peptide" evidence="8">
    <location>
        <begin position="1"/>
        <end position="20"/>
    </location>
</feature>
<gene>
    <name evidence="10" type="ORF">H8N03_11110</name>
</gene>
<reference evidence="10" key="1">
    <citation type="submission" date="2020-08" db="EMBL/GenBank/DDBJ databases">
        <title>Ramlibacter sp. USB13 16S ribosomal RNA gene genome sequencing and assembly.</title>
        <authorList>
            <person name="Kang M."/>
        </authorList>
    </citation>
    <scope>NUCLEOTIDE SEQUENCE</scope>
    <source>
        <strain evidence="10">USB13</strain>
    </source>
</reference>
<feature type="domain" description="Histidine kinase/HSP90-like ATPase" evidence="9">
    <location>
        <begin position="521"/>
        <end position="615"/>
    </location>
</feature>
<dbReference type="InterPro" id="IPR050482">
    <property type="entry name" value="Sensor_HK_TwoCompSys"/>
</dbReference>
<accession>A0A923MRY1</accession>
<evidence type="ECO:0000256" key="8">
    <source>
        <dbReference type="SAM" id="SignalP"/>
    </source>
</evidence>
<dbReference type="InterPro" id="IPR045861">
    <property type="entry name" value="CorA_cytoplasmic_dom"/>
</dbReference>
<protein>
    <recommendedName>
        <fullName evidence="2">histidine kinase</fullName>
        <ecNumber evidence="2">2.7.13.3</ecNumber>
    </recommendedName>
</protein>
<keyword evidence="11" id="KW-1185">Reference proteome</keyword>
<feature type="transmembrane region" description="Helical" evidence="7">
    <location>
        <begin position="212"/>
        <end position="229"/>
    </location>
</feature>
<evidence type="ECO:0000256" key="1">
    <source>
        <dbReference type="ARBA" id="ARBA00000085"/>
    </source>
</evidence>
<dbReference type="RefSeq" id="WP_187076246.1">
    <property type="nucleotide sequence ID" value="NZ_JACORT010000004.1"/>
</dbReference>
<dbReference type="GO" id="GO:0004673">
    <property type="term" value="F:protein histidine kinase activity"/>
    <property type="evidence" value="ECO:0007669"/>
    <property type="project" value="UniProtKB-EC"/>
</dbReference>
<keyword evidence="7" id="KW-0812">Transmembrane</keyword>
<dbReference type="GO" id="GO:0000160">
    <property type="term" value="P:phosphorelay signal transduction system"/>
    <property type="evidence" value="ECO:0007669"/>
    <property type="project" value="UniProtKB-KW"/>
</dbReference>
<evidence type="ECO:0000256" key="6">
    <source>
        <dbReference type="SAM" id="Coils"/>
    </source>
</evidence>
<feature type="transmembrane region" description="Helical" evidence="7">
    <location>
        <begin position="365"/>
        <end position="384"/>
    </location>
</feature>
<keyword evidence="6" id="KW-0175">Coiled coil</keyword>
<feature type="transmembrane region" description="Helical" evidence="7">
    <location>
        <begin position="302"/>
        <end position="321"/>
    </location>
</feature>
<evidence type="ECO:0000256" key="5">
    <source>
        <dbReference type="ARBA" id="ARBA00023012"/>
    </source>
</evidence>
<feature type="transmembrane region" description="Helical" evidence="7">
    <location>
        <begin position="333"/>
        <end position="353"/>
    </location>
</feature>
<organism evidence="10 11">
    <name type="scientific">Ramlibacter cellulosilyticus</name>
    <dbReference type="NCBI Taxonomy" id="2764187"/>
    <lineage>
        <taxon>Bacteria</taxon>
        <taxon>Pseudomonadati</taxon>
        <taxon>Pseudomonadota</taxon>
        <taxon>Betaproteobacteria</taxon>
        <taxon>Burkholderiales</taxon>
        <taxon>Comamonadaceae</taxon>
        <taxon>Ramlibacter</taxon>
    </lineage>
</organism>
<dbReference type="InterPro" id="IPR036890">
    <property type="entry name" value="HATPase_C_sf"/>
</dbReference>
<comment type="caution">
    <text evidence="10">The sequence shown here is derived from an EMBL/GenBank/DDBJ whole genome shotgun (WGS) entry which is preliminary data.</text>
</comment>
<evidence type="ECO:0000256" key="4">
    <source>
        <dbReference type="ARBA" id="ARBA00022777"/>
    </source>
</evidence>
<keyword evidence="7" id="KW-1133">Transmembrane helix</keyword>
<evidence type="ECO:0000256" key="7">
    <source>
        <dbReference type="SAM" id="Phobius"/>
    </source>
</evidence>
<keyword evidence="8" id="KW-0732">Signal</keyword>
<keyword evidence="4" id="KW-0418">Kinase</keyword>
<dbReference type="PANTHER" id="PTHR24421">
    <property type="entry name" value="NITRATE/NITRITE SENSOR PROTEIN NARX-RELATED"/>
    <property type="match status" value="1"/>
</dbReference>
<name>A0A923MRY1_9BURK</name>
<dbReference type="CDD" id="cd16917">
    <property type="entry name" value="HATPase_UhpB-NarQ-NarX-like"/>
    <property type="match status" value="1"/>
</dbReference>
<keyword evidence="3" id="KW-0808">Transferase</keyword>
<feature type="coiled-coil region" evidence="6">
    <location>
        <begin position="380"/>
        <end position="428"/>
    </location>
</feature>
<keyword evidence="7" id="KW-0472">Membrane</keyword>
<comment type="catalytic activity">
    <reaction evidence="1">
        <text>ATP + protein L-histidine = ADP + protein N-phospho-L-histidine.</text>
        <dbReference type="EC" id="2.7.13.3"/>
    </reaction>
</comment>
<dbReference type="Gene3D" id="2.60.120.260">
    <property type="entry name" value="Galactose-binding domain-like"/>
    <property type="match status" value="1"/>
</dbReference>
<dbReference type="Pfam" id="PF02518">
    <property type="entry name" value="HATPase_c"/>
    <property type="match status" value="1"/>
</dbReference>
<dbReference type="EMBL" id="JACORT010000004">
    <property type="protein sequence ID" value="MBC5783494.1"/>
    <property type="molecule type" value="Genomic_DNA"/>
</dbReference>
<evidence type="ECO:0000259" key="9">
    <source>
        <dbReference type="SMART" id="SM00387"/>
    </source>
</evidence>
<evidence type="ECO:0000256" key="2">
    <source>
        <dbReference type="ARBA" id="ARBA00012438"/>
    </source>
</evidence>
<sequence>MSRLAGALLLLLLAALGAAAAMVQLAQPPVDAHSIEITQALFLKSDAREPPPAGAGWVLRALPDNWNRSNPGQSGYGWYRAEFELPSAPAETWAAFLPTVATTHQLLVNGVTVGGGPMTGAISRSLGRPQLNVIAPQLLRAGRNEVAIRLRVAPNLRGGLGPVTLGPQTVVEPVYDRDLALRVTFPRALNMALVFVGVLVLLLWLRRPEEGIYGLFAALALVWSLRNFHYSLDVRGLPSSVWEAFVLGSLGLVVVLTWMFMRRYTGLPPARVERGLLASALAALPVFALLDPQVVRAVRMPWYLLCAAVGAWAIVLLLRHLRGPARSSAGPWVILGGLVLTLLLGLTDLGVSAQVLPFGPAARMAYGAPLLLCALVYAMAENYFRTYDHARALNAELEQRVQERAGELQRTHERLRALERDATVAAERDRLMRDMHDGIGSQLITTLDAVQRGAADPQEVERHLRDCIDDLRLVIDSLEPERDSLQIALGNLRYRLEPRLRASGVALEWRMDDVAALPSASASLQVLRIVQEAVTNVLKHSRATRLRLACGMEGGDFVLRIEDDGCGFAAEGALAGTAHRGMRNMRLRAQQLHGQLEVASSEGGTRLTLRVPVGTAQHAPGANTPSGG</sequence>
<feature type="transmembrane region" description="Helical" evidence="7">
    <location>
        <begin position="272"/>
        <end position="290"/>
    </location>
</feature>
<dbReference type="Gene3D" id="3.30.565.10">
    <property type="entry name" value="Histidine kinase-like ATPase, C-terminal domain"/>
    <property type="match status" value="1"/>
</dbReference>
<dbReference type="EC" id="2.7.13.3" evidence="2"/>
<feature type="chain" id="PRO_5038054953" description="histidine kinase" evidence="8">
    <location>
        <begin position="21"/>
        <end position="628"/>
    </location>
</feature>